<reference evidence="2" key="1">
    <citation type="journal article" date="2019" name="MBio">
        <title>Virus Genomes from Deep Sea Sediments Expand the Ocean Megavirome and Support Independent Origins of Viral Gigantism.</title>
        <authorList>
            <person name="Backstrom D."/>
            <person name="Yutin N."/>
            <person name="Jorgensen S.L."/>
            <person name="Dharamshi J."/>
            <person name="Homa F."/>
            <person name="Zaremba-Niedwiedzka K."/>
            <person name="Spang A."/>
            <person name="Wolf Y.I."/>
            <person name="Koonin E.V."/>
            <person name="Ettema T.J."/>
        </authorList>
    </citation>
    <scope>NUCLEOTIDE SEQUENCE</scope>
</reference>
<gene>
    <name evidence="2" type="ORF">LCMAC101_04410</name>
</gene>
<accession>A0A481YTJ5</accession>
<feature type="transmembrane region" description="Helical" evidence="1">
    <location>
        <begin position="6"/>
        <end position="28"/>
    </location>
</feature>
<evidence type="ECO:0000256" key="1">
    <source>
        <dbReference type="SAM" id="Phobius"/>
    </source>
</evidence>
<protein>
    <submittedName>
        <fullName evidence="2">Uncharacterized protein</fullName>
    </submittedName>
</protein>
<keyword evidence="1" id="KW-0812">Transmembrane</keyword>
<evidence type="ECO:0000313" key="2">
    <source>
        <dbReference type="EMBL" id="QBK85846.1"/>
    </source>
</evidence>
<keyword evidence="1" id="KW-0472">Membrane</keyword>
<organism evidence="2">
    <name type="scientific">Marseillevirus LCMAC101</name>
    <dbReference type="NCBI Taxonomy" id="2506602"/>
    <lineage>
        <taxon>Viruses</taxon>
        <taxon>Varidnaviria</taxon>
        <taxon>Bamfordvirae</taxon>
        <taxon>Nucleocytoviricota</taxon>
        <taxon>Megaviricetes</taxon>
        <taxon>Pimascovirales</taxon>
        <taxon>Pimascovirales incertae sedis</taxon>
        <taxon>Marseilleviridae</taxon>
    </lineage>
</organism>
<keyword evidence="1" id="KW-1133">Transmembrane helix</keyword>
<proteinExistence type="predicted"/>
<name>A0A481YTJ5_9VIRU</name>
<sequence>MDAGKVAILGVMGALFAGVVIWIIYAMVKTTPQSPPSLGVVPRTYKKDVTIVQYSLLPDFISGLYKARFSVGAPHMLYPPNDSIKSSDTHINDTFVVEIHPGMNIHYYMNRVSDDQKVFSLDYTVPEDIHNITKIYLCDGVIVDNRNFIPNFAYRFAGNWTSTACDTMILTWSSSIIKDVKSDDSISCDTPPATSTIPYTFNTVYSPETIGWKGAWVGMKWCLYSTSGGELQEFGSITLTNPKLNVLVAIHNPPLLKMSSS</sequence>
<dbReference type="EMBL" id="MK500328">
    <property type="protein sequence ID" value="QBK85846.1"/>
    <property type="molecule type" value="Genomic_DNA"/>
</dbReference>